<keyword evidence="1" id="KW-0732">Signal</keyword>
<gene>
    <name evidence="2" type="ORF">V1477_019844</name>
</gene>
<dbReference type="AlphaFoldDB" id="A0ABD2AK78"/>
<feature type="chain" id="PRO_5044770714" evidence="1">
    <location>
        <begin position="18"/>
        <end position="89"/>
    </location>
</feature>
<keyword evidence="3" id="KW-1185">Reference proteome</keyword>
<dbReference type="Proteomes" id="UP001607303">
    <property type="component" value="Unassembled WGS sequence"/>
</dbReference>
<evidence type="ECO:0000313" key="3">
    <source>
        <dbReference type="Proteomes" id="UP001607303"/>
    </source>
</evidence>
<protein>
    <submittedName>
        <fullName evidence="2">Uncharacterized protein</fullName>
    </submittedName>
</protein>
<name>A0ABD2AK78_VESMC</name>
<organism evidence="2 3">
    <name type="scientific">Vespula maculifrons</name>
    <name type="common">Eastern yellow jacket</name>
    <name type="synonym">Wasp</name>
    <dbReference type="NCBI Taxonomy" id="7453"/>
    <lineage>
        <taxon>Eukaryota</taxon>
        <taxon>Metazoa</taxon>
        <taxon>Ecdysozoa</taxon>
        <taxon>Arthropoda</taxon>
        <taxon>Hexapoda</taxon>
        <taxon>Insecta</taxon>
        <taxon>Pterygota</taxon>
        <taxon>Neoptera</taxon>
        <taxon>Endopterygota</taxon>
        <taxon>Hymenoptera</taxon>
        <taxon>Apocrita</taxon>
        <taxon>Aculeata</taxon>
        <taxon>Vespoidea</taxon>
        <taxon>Vespidae</taxon>
        <taxon>Vespinae</taxon>
        <taxon>Vespula</taxon>
    </lineage>
</organism>
<feature type="signal peptide" evidence="1">
    <location>
        <begin position="1"/>
        <end position="17"/>
    </location>
</feature>
<evidence type="ECO:0000256" key="1">
    <source>
        <dbReference type="SAM" id="SignalP"/>
    </source>
</evidence>
<sequence length="89" mass="9530">MGGWLARFWLAMAGSHSLPSAAPTGAQMGGWGDAASREAEATLLEAVSVYKKRKKQREEEPKRAEAVSAVSLILSNATESRAGVLDEER</sequence>
<comment type="caution">
    <text evidence="2">The sequence shown here is derived from an EMBL/GenBank/DDBJ whole genome shotgun (WGS) entry which is preliminary data.</text>
</comment>
<dbReference type="EMBL" id="JAYRBN010000116">
    <property type="protein sequence ID" value="KAL2721024.1"/>
    <property type="molecule type" value="Genomic_DNA"/>
</dbReference>
<accession>A0ABD2AK78</accession>
<evidence type="ECO:0000313" key="2">
    <source>
        <dbReference type="EMBL" id="KAL2721024.1"/>
    </source>
</evidence>
<proteinExistence type="predicted"/>
<reference evidence="2 3" key="1">
    <citation type="journal article" date="2024" name="Ann. Entomol. Soc. Am.">
        <title>Genomic analyses of the southern and eastern yellowjacket wasps (Hymenoptera: Vespidae) reveal evolutionary signatures of social life.</title>
        <authorList>
            <person name="Catto M.A."/>
            <person name="Caine P.B."/>
            <person name="Orr S.E."/>
            <person name="Hunt B.G."/>
            <person name="Goodisman M.A.D."/>
        </authorList>
    </citation>
    <scope>NUCLEOTIDE SEQUENCE [LARGE SCALE GENOMIC DNA]</scope>
    <source>
        <strain evidence="2">232</strain>
        <tissue evidence="2">Head and thorax</tissue>
    </source>
</reference>